<evidence type="ECO:0000256" key="1">
    <source>
        <dbReference type="SAM" id="MobiDB-lite"/>
    </source>
</evidence>
<keyword evidence="5" id="KW-1185">Reference proteome</keyword>
<feature type="compositionally biased region" description="Basic and acidic residues" evidence="1">
    <location>
        <begin position="1"/>
        <end position="10"/>
    </location>
</feature>
<dbReference type="Gene3D" id="3.40.630.190">
    <property type="entry name" value="LCP protein"/>
    <property type="match status" value="1"/>
</dbReference>
<comment type="caution">
    <text evidence="4">The sequence shown here is derived from an EMBL/GenBank/DDBJ whole genome shotgun (WGS) entry which is preliminary data.</text>
</comment>
<keyword evidence="2" id="KW-0472">Membrane</keyword>
<name>A0A941IW02_9ACTN</name>
<keyword evidence="2" id="KW-0812">Transmembrane</keyword>
<feature type="region of interest" description="Disordered" evidence="1">
    <location>
        <begin position="1"/>
        <end position="52"/>
    </location>
</feature>
<feature type="domain" description="LytR/CpsA/Psr regulator C-terminal" evidence="3">
    <location>
        <begin position="375"/>
        <end position="466"/>
    </location>
</feature>
<proteinExistence type="predicted"/>
<evidence type="ECO:0000256" key="2">
    <source>
        <dbReference type="SAM" id="Phobius"/>
    </source>
</evidence>
<dbReference type="PANTHER" id="PTHR33392">
    <property type="entry name" value="POLYISOPRENYL-TEICHOIC ACID--PEPTIDOGLYCAN TEICHOIC ACID TRANSFERASE TAGU"/>
    <property type="match status" value="1"/>
</dbReference>
<dbReference type="RefSeq" id="WP_212532582.1">
    <property type="nucleotide sequence ID" value="NZ_JAGSOG010000258.1"/>
</dbReference>
<organism evidence="4 5">
    <name type="scientific">Actinospica durhamensis</name>
    <dbReference type="NCBI Taxonomy" id="1508375"/>
    <lineage>
        <taxon>Bacteria</taxon>
        <taxon>Bacillati</taxon>
        <taxon>Actinomycetota</taxon>
        <taxon>Actinomycetes</taxon>
        <taxon>Catenulisporales</taxon>
        <taxon>Actinospicaceae</taxon>
        <taxon>Actinospica</taxon>
    </lineage>
</organism>
<accession>A0A941IW02</accession>
<dbReference type="EMBL" id="JAGSOG010000258">
    <property type="protein sequence ID" value="MBR7838121.1"/>
    <property type="molecule type" value="Genomic_DNA"/>
</dbReference>
<dbReference type="InterPro" id="IPR027381">
    <property type="entry name" value="LytR/CpsA/Psr_C"/>
</dbReference>
<dbReference type="AlphaFoldDB" id="A0A941IW02"/>
<dbReference type="Proteomes" id="UP000675781">
    <property type="component" value="Unassembled WGS sequence"/>
</dbReference>
<feature type="non-terminal residue" evidence="4">
    <location>
        <position position="1"/>
    </location>
</feature>
<keyword evidence="2" id="KW-1133">Transmembrane helix</keyword>
<dbReference type="InterPro" id="IPR050922">
    <property type="entry name" value="LytR/CpsA/Psr_CW_biosynth"/>
</dbReference>
<gene>
    <name evidence="4" type="ORF">KDL01_32920</name>
</gene>
<feature type="compositionally biased region" description="Low complexity" evidence="1">
    <location>
        <begin position="26"/>
        <end position="42"/>
    </location>
</feature>
<dbReference type="PANTHER" id="PTHR33392:SF6">
    <property type="entry name" value="POLYISOPRENYL-TEICHOIC ACID--PEPTIDOGLYCAN TEICHOIC ACID TRANSFERASE TAGU"/>
    <property type="match status" value="1"/>
</dbReference>
<dbReference type="Pfam" id="PF13399">
    <property type="entry name" value="LytR_C"/>
    <property type="match status" value="1"/>
</dbReference>
<evidence type="ECO:0000313" key="4">
    <source>
        <dbReference type="EMBL" id="MBR7838121.1"/>
    </source>
</evidence>
<protein>
    <submittedName>
        <fullName evidence="4">LytR C-terminal domain-containing protein</fullName>
    </submittedName>
</protein>
<reference evidence="4" key="1">
    <citation type="submission" date="2021-04" db="EMBL/GenBank/DDBJ databases">
        <title>Genome based classification of Actinospica acidithermotolerans sp. nov., an actinobacterium isolated from an Indonesian hot spring.</title>
        <authorList>
            <person name="Kusuma A.B."/>
            <person name="Putra K.E."/>
            <person name="Nafisah S."/>
            <person name="Loh J."/>
            <person name="Nouioui I."/>
            <person name="Goodfellow M."/>
        </authorList>
    </citation>
    <scope>NUCLEOTIDE SEQUENCE</scope>
    <source>
        <strain evidence="4">CSCA 57</strain>
    </source>
</reference>
<evidence type="ECO:0000313" key="5">
    <source>
        <dbReference type="Proteomes" id="UP000675781"/>
    </source>
</evidence>
<evidence type="ECO:0000259" key="3">
    <source>
        <dbReference type="Pfam" id="PF13399"/>
    </source>
</evidence>
<feature type="transmembrane region" description="Helical" evidence="2">
    <location>
        <begin position="90"/>
        <end position="110"/>
    </location>
</feature>
<sequence>STRPKLRPEPTAEPFSFEFDPDADDAPAASSTATAARPAAGRPADKDGYRPNDFSFVDEADEPDVKGWLEFSESRADARAERLRRLRTKLVAVVIVLALAGAGYGAYSLFGGSTPTAAAAATKSMLLFQLDDASGDSVGDALLVTNRGGAQDGSDATGTGAVVIVPAKMQIQSDFGTQPFGGDMTGSPIEPPADDSEVAATLGVTPDGDLTMDETTFGIFVDELGGLTVTTNTAVPASTADPSGVKQGNGLTLTGAQTVAYATYQASGESDSAQAVRFGQVVTALLVKLPTFGNAVTAQLNQLGLITKPSMPLSKLSPILAALAAQQQAGKITEAVLPLSQDGTDALNYTAAAPLVSKLLGGTMQAGASAGQAARVLVEDGTGLSSSKAQALLADAEAALQNAGYTFNAGSSVSEQAKTVVEVSSASQQSLAQQVATALGLSGSTVKIVSGLAQVDDVTVVLGADWSQLAGSTQ</sequence>